<accession>D9W6A0</accession>
<dbReference type="Proteomes" id="UP000003963">
    <property type="component" value="Unassembled WGS sequence"/>
</dbReference>
<organism evidence="2 3">
    <name type="scientific">Streptomyces himastatinicus ATCC 53653</name>
    <dbReference type="NCBI Taxonomy" id="457427"/>
    <lineage>
        <taxon>Bacteria</taxon>
        <taxon>Bacillati</taxon>
        <taxon>Actinomycetota</taxon>
        <taxon>Actinomycetes</taxon>
        <taxon>Kitasatosporales</taxon>
        <taxon>Streptomycetaceae</taxon>
        <taxon>Streptomyces</taxon>
        <taxon>Streptomyces violaceusniger group</taxon>
    </lineage>
</organism>
<gene>
    <name evidence="2" type="ORF">SSOG_02143</name>
</gene>
<dbReference type="HOGENOM" id="CLU_1336890_0_0_11"/>
<dbReference type="EMBL" id="GG657754">
    <property type="protein sequence ID" value="EFL22431.1"/>
    <property type="molecule type" value="Genomic_DNA"/>
</dbReference>
<feature type="compositionally biased region" description="Polar residues" evidence="1">
    <location>
        <begin position="62"/>
        <end position="73"/>
    </location>
</feature>
<feature type="region of interest" description="Disordered" evidence="1">
    <location>
        <begin position="56"/>
        <end position="102"/>
    </location>
</feature>
<dbReference type="AlphaFoldDB" id="D9W6A0"/>
<evidence type="ECO:0000313" key="3">
    <source>
        <dbReference type="Proteomes" id="UP000003963"/>
    </source>
</evidence>
<reference evidence="2 3" key="1">
    <citation type="submission" date="2009-02" db="EMBL/GenBank/DDBJ databases">
        <title>Annotation of Streptomyces hygroscopicus strain ATCC 53653.</title>
        <authorList>
            <consortium name="The Broad Institute Genome Sequencing Platform"/>
            <consortium name="Broad Institute Microbial Sequencing Center"/>
            <person name="Fischbach M."/>
            <person name="Godfrey P."/>
            <person name="Ward D."/>
            <person name="Young S."/>
            <person name="Zeng Q."/>
            <person name="Koehrsen M."/>
            <person name="Alvarado L."/>
            <person name="Berlin A.M."/>
            <person name="Bochicchio J."/>
            <person name="Borenstein D."/>
            <person name="Chapman S.B."/>
            <person name="Chen Z."/>
            <person name="Engels R."/>
            <person name="Freedman E."/>
            <person name="Gellesch M."/>
            <person name="Goldberg J."/>
            <person name="Griggs A."/>
            <person name="Gujja S."/>
            <person name="Heilman E.R."/>
            <person name="Heiman D.I."/>
            <person name="Hepburn T.A."/>
            <person name="Howarth C."/>
            <person name="Jen D."/>
            <person name="Larson L."/>
            <person name="Lewis B."/>
            <person name="Mehta T."/>
            <person name="Park D."/>
            <person name="Pearson M."/>
            <person name="Richards J."/>
            <person name="Roberts A."/>
            <person name="Saif S."/>
            <person name="Shea T.D."/>
            <person name="Shenoy N."/>
            <person name="Sisk P."/>
            <person name="Stolte C."/>
            <person name="Sykes S.N."/>
            <person name="Thomson T."/>
            <person name="Walk T."/>
            <person name="White J."/>
            <person name="Yandava C."/>
            <person name="Straight P."/>
            <person name="Clardy J."/>
            <person name="Hung D."/>
            <person name="Kolter R."/>
            <person name="Mekalanos J."/>
            <person name="Walker S."/>
            <person name="Walsh C.T."/>
            <person name="Wieland-Brown L.C."/>
            <person name="Haas B."/>
            <person name="Nusbaum C."/>
            <person name="Birren B."/>
        </authorList>
    </citation>
    <scope>NUCLEOTIDE SEQUENCE [LARGE SCALE GENOMIC DNA]</scope>
    <source>
        <strain evidence="2 3">ATCC 53653</strain>
    </source>
</reference>
<evidence type="ECO:0000313" key="2">
    <source>
        <dbReference type="EMBL" id="EFL22431.1"/>
    </source>
</evidence>
<evidence type="ECO:0000256" key="1">
    <source>
        <dbReference type="SAM" id="MobiDB-lite"/>
    </source>
</evidence>
<feature type="compositionally biased region" description="Basic and acidic residues" evidence="1">
    <location>
        <begin position="76"/>
        <end position="94"/>
    </location>
</feature>
<proteinExistence type="predicted"/>
<dbReference type="STRING" id="457427.SSOG_02143"/>
<sequence length="205" mass="21754">MKTWARPTENRIFRVSLLCQVTNRFLHRGANRMRQKRKLAIAMAVAALATAVGTSAAATEPQPDQSNTTQTAPTGHEGREGREGRDGRSGHEKSNACTDVDSAGNEGVITAGVGAKYISTVCNGQVYVLSIDESTNPGTPVGGWVAVGGPRDVLEATLASNTDDVQGGPLFVTVLTRSQEVWEGRCPNTRPVGTCVFTQLPDPPH</sequence>
<name>D9W6A0_9ACTN</name>
<protein>
    <submittedName>
        <fullName evidence="2">Uncharacterized protein</fullName>
    </submittedName>
</protein>
<keyword evidence="3" id="KW-1185">Reference proteome</keyword>